<evidence type="ECO:0000313" key="2">
    <source>
        <dbReference type="Proteomes" id="UP000324222"/>
    </source>
</evidence>
<comment type="caution">
    <text evidence="1">The sequence shown here is derived from an EMBL/GenBank/DDBJ whole genome shotgun (WGS) entry which is preliminary data.</text>
</comment>
<proteinExistence type="predicted"/>
<dbReference type="AlphaFoldDB" id="A0A5B7HXS6"/>
<dbReference type="EMBL" id="VSRR010039373">
    <property type="protein sequence ID" value="MPC74645.1"/>
    <property type="molecule type" value="Genomic_DNA"/>
</dbReference>
<keyword evidence="2" id="KW-1185">Reference proteome</keyword>
<reference evidence="1 2" key="1">
    <citation type="submission" date="2019-05" db="EMBL/GenBank/DDBJ databases">
        <title>Another draft genome of Portunus trituberculatus and its Hox gene families provides insights of decapod evolution.</title>
        <authorList>
            <person name="Jeong J.-H."/>
            <person name="Song I."/>
            <person name="Kim S."/>
            <person name="Choi T."/>
            <person name="Kim D."/>
            <person name="Ryu S."/>
            <person name="Kim W."/>
        </authorList>
    </citation>
    <scope>NUCLEOTIDE SEQUENCE [LARGE SCALE GENOMIC DNA]</scope>
    <source>
        <tissue evidence="1">Muscle</tissue>
    </source>
</reference>
<evidence type="ECO:0000313" key="1">
    <source>
        <dbReference type="EMBL" id="MPC74645.1"/>
    </source>
</evidence>
<gene>
    <name evidence="1" type="ORF">E2C01_069014</name>
</gene>
<protein>
    <submittedName>
        <fullName evidence="1">Uncharacterized protein</fullName>
    </submittedName>
</protein>
<dbReference type="Proteomes" id="UP000324222">
    <property type="component" value="Unassembled WGS sequence"/>
</dbReference>
<sequence>MAKCFKAVRGGIRTYAWTSARFHAHHLIHYATDSLNMTVDVAAPKIMIHPPILPSDLPWRRQRARS</sequence>
<accession>A0A5B7HXS6</accession>
<name>A0A5B7HXS6_PORTR</name>
<organism evidence="1 2">
    <name type="scientific">Portunus trituberculatus</name>
    <name type="common">Swimming crab</name>
    <name type="synonym">Neptunus trituberculatus</name>
    <dbReference type="NCBI Taxonomy" id="210409"/>
    <lineage>
        <taxon>Eukaryota</taxon>
        <taxon>Metazoa</taxon>
        <taxon>Ecdysozoa</taxon>
        <taxon>Arthropoda</taxon>
        <taxon>Crustacea</taxon>
        <taxon>Multicrustacea</taxon>
        <taxon>Malacostraca</taxon>
        <taxon>Eumalacostraca</taxon>
        <taxon>Eucarida</taxon>
        <taxon>Decapoda</taxon>
        <taxon>Pleocyemata</taxon>
        <taxon>Brachyura</taxon>
        <taxon>Eubrachyura</taxon>
        <taxon>Portunoidea</taxon>
        <taxon>Portunidae</taxon>
        <taxon>Portuninae</taxon>
        <taxon>Portunus</taxon>
    </lineage>
</organism>